<keyword evidence="6 14" id="KW-0272">Extracellular matrix</keyword>
<protein>
    <recommendedName>
        <fullName evidence="3 14">Zona pellucida sperm-binding protein 3</fullName>
    </recommendedName>
</protein>
<accession>A0A3Q2GKJ3</accession>
<dbReference type="AlphaFoldDB" id="A0A3Q2GKJ3"/>
<dbReference type="PANTHER" id="PTHR11576">
    <property type="entry name" value="ZONA PELLUCIDA SPERM-BINDING PROTEIN 3"/>
    <property type="match status" value="1"/>
</dbReference>
<dbReference type="InterPro" id="IPR001507">
    <property type="entry name" value="ZP_dom"/>
</dbReference>
<dbReference type="FunFam" id="2.60.40.4100:FF:000002">
    <property type="entry name" value="Zona pellucida sperm-binding protein 3"/>
    <property type="match status" value="1"/>
</dbReference>
<keyword evidence="10 14" id="KW-1133">Transmembrane helix</keyword>
<keyword evidence="18" id="KW-1185">Reference proteome</keyword>
<feature type="region of interest" description="Disordered" evidence="15">
    <location>
        <begin position="115"/>
        <end position="137"/>
    </location>
</feature>
<comment type="function">
    <text evidence="14">Component of the zona pellucida, an extracellular matrix surrounding oocytes which mediates sperm binding, induction of the acrosome reaction and prevents post-fertilization polyspermy. The zona pellucida is composed of 3 to 4 glycoproteins, ZP1, ZP2, ZP3, and ZP4. ZP3 is essential for sperm binding and zona matrix formation.</text>
</comment>
<evidence type="ECO:0000256" key="9">
    <source>
        <dbReference type="ARBA" id="ARBA00022729"/>
    </source>
</evidence>
<dbReference type="Ensembl" id="ENSCVAT00000019959.1">
    <property type="protein sequence ID" value="ENSCVAP00000028195.1"/>
    <property type="gene ID" value="ENSCVAG00000015174.1"/>
</dbReference>
<evidence type="ECO:0000256" key="4">
    <source>
        <dbReference type="ARBA" id="ARBA00022475"/>
    </source>
</evidence>
<proteinExistence type="inferred from homology"/>
<dbReference type="Pfam" id="PF00100">
    <property type="entry name" value="Zona_pellucida"/>
    <property type="match status" value="1"/>
</dbReference>
<comment type="domain">
    <text evidence="14">The ZP domain is involved in the polymerization of the ZP proteins to form the zona pellucida.</text>
</comment>
<keyword evidence="13" id="KW-0325">Glycoprotein</keyword>
<dbReference type="GO" id="GO:0035803">
    <property type="term" value="P:egg coat formation"/>
    <property type="evidence" value="ECO:0007669"/>
    <property type="project" value="UniProtKB-UniRule"/>
</dbReference>
<dbReference type="GO" id="GO:0007339">
    <property type="term" value="P:binding of sperm to zona pellucida"/>
    <property type="evidence" value="ECO:0007669"/>
    <property type="project" value="UniProtKB-UniRule"/>
</dbReference>
<dbReference type="InterPro" id="IPR048290">
    <property type="entry name" value="ZP_chr"/>
</dbReference>
<evidence type="ECO:0000256" key="11">
    <source>
        <dbReference type="ARBA" id="ARBA00023136"/>
    </source>
</evidence>
<dbReference type="GO" id="GO:2000344">
    <property type="term" value="P:positive regulation of acrosome reaction"/>
    <property type="evidence" value="ECO:0007669"/>
    <property type="project" value="UniProtKB-UniRule"/>
</dbReference>
<dbReference type="GO" id="GO:0005886">
    <property type="term" value="C:plasma membrane"/>
    <property type="evidence" value="ECO:0007669"/>
    <property type="project" value="UniProtKB-SubCell"/>
</dbReference>
<dbReference type="InterPro" id="IPR055355">
    <property type="entry name" value="ZP-C"/>
</dbReference>
<evidence type="ECO:0000256" key="15">
    <source>
        <dbReference type="SAM" id="MobiDB-lite"/>
    </source>
</evidence>
<comment type="similarity">
    <text evidence="2 14">Belongs to the ZP domain family. ZPC subfamily.</text>
</comment>
<evidence type="ECO:0000256" key="10">
    <source>
        <dbReference type="ARBA" id="ARBA00022989"/>
    </source>
</evidence>
<keyword evidence="12 14" id="KW-1015">Disulfide bond</keyword>
<dbReference type="Proteomes" id="UP000265020">
    <property type="component" value="Unassembled WGS sequence"/>
</dbReference>
<evidence type="ECO:0000259" key="16">
    <source>
        <dbReference type="PROSITE" id="PS51034"/>
    </source>
</evidence>
<dbReference type="PANTHER" id="PTHR11576:SF2">
    <property type="entry name" value="ZONA PELLUCIDA SPERM-BINDING PROTEIN 3"/>
    <property type="match status" value="1"/>
</dbReference>
<evidence type="ECO:0000256" key="7">
    <source>
        <dbReference type="ARBA" id="ARBA00022685"/>
    </source>
</evidence>
<feature type="signal peptide" evidence="14">
    <location>
        <begin position="1"/>
        <end position="23"/>
    </location>
</feature>
<dbReference type="Gene3D" id="2.60.40.4100">
    <property type="entry name" value="Zona pellucida, ZP-C domain"/>
    <property type="match status" value="1"/>
</dbReference>
<evidence type="ECO:0000256" key="3">
    <source>
        <dbReference type="ARBA" id="ARBA00017980"/>
    </source>
</evidence>
<evidence type="ECO:0000313" key="18">
    <source>
        <dbReference type="Proteomes" id="UP000265020"/>
    </source>
</evidence>
<feature type="domain" description="ZP" evidence="16">
    <location>
        <begin position="148"/>
        <end position="406"/>
    </location>
</feature>
<keyword evidence="4 14" id="KW-1003">Cell membrane</keyword>
<sequence>MGFRVTIFLWFVLLISERNVCFAAQTLLLPGFNDTLNQTPREQVTSAQQGTHPSPVTVRLRTYQLRNTVALPNKQSLPGSAEETMQTPKNLLEAEAMLPSVLLQQRKNVQDQDLAQGPNLSLSSPDPGRKGSKVTWAQRAPAESVSVRCGEDKVTVAVNKNFLGNGQLIRPDDLSLGGCMAVNAVDNVLLFETELHGCGGTVTMVDVALIYTYTLTYSPTPVGNTSVLKTNPAEVEIRCYFQRKHYVSSNAMRPLWKTFASEMQTKTRLQFSLHLMTDDWQSVRPSNVYSALDMMHIEAALLQGYHVPLRIFVDSCVVTVNPDPGSQPRYPFINNYGCLTDAKLTGAQSYFLPRREEDKLHFQLKGFRFKEDDRNSFYMTCQMKATTADVPIDSRHKACSFLTEAGRWVASDGDNKVCSCCETSCGGQRQKRSSEADAGTVYPSYNTRHSGMANECMANIQGINIDTLLMCENPIIPAFSSSLPSASYSSTALLCGAGVAVAVVMVFVSVLVCSRHSKLTGHSVST</sequence>
<comment type="PTM">
    <text evidence="14">Proteolytically cleaved before the transmembrane segment to yield the secreted ectodomain incorporated in the zona pellucida.</text>
</comment>
<keyword evidence="9 14" id="KW-0732">Signal</keyword>
<organism evidence="17 18">
    <name type="scientific">Cyprinodon variegatus</name>
    <name type="common">Sheepshead minnow</name>
    <dbReference type="NCBI Taxonomy" id="28743"/>
    <lineage>
        <taxon>Eukaryota</taxon>
        <taxon>Metazoa</taxon>
        <taxon>Chordata</taxon>
        <taxon>Craniata</taxon>
        <taxon>Vertebrata</taxon>
        <taxon>Euteleostomi</taxon>
        <taxon>Actinopterygii</taxon>
        <taxon>Neopterygii</taxon>
        <taxon>Teleostei</taxon>
        <taxon>Neoteleostei</taxon>
        <taxon>Acanthomorphata</taxon>
        <taxon>Ovalentaria</taxon>
        <taxon>Atherinomorphae</taxon>
        <taxon>Cyprinodontiformes</taxon>
        <taxon>Cyprinodontidae</taxon>
        <taxon>Cyprinodon</taxon>
    </lineage>
</organism>
<name>A0A3Q2GKJ3_CYPVA</name>
<dbReference type="Pfam" id="PF23344">
    <property type="entry name" value="ZP-N"/>
    <property type="match status" value="1"/>
</dbReference>
<dbReference type="SMART" id="SM00241">
    <property type="entry name" value="ZP"/>
    <property type="match status" value="1"/>
</dbReference>
<dbReference type="GeneTree" id="ENSGT01030000234567"/>
<evidence type="ECO:0000256" key="6">
    <source>
        <dbReference type="ARBA" id="ARBA00022530"/>
    </source>
</evidence>
<evidence type="ECO:0000256" key="14">
    <source>
        <dbReference type="RuleBase" id="RU367066"/>
    </source>
</evidence>
<evidence type="ECO:0000256" key="12">
    <source>
        <dbReference type="ARBA" id="ARBA00023157"/>
    </source>
</evidence>
<dbReference type="InterPro" id="IPR042235">
    <property type="entry name" value="ZP-C_dom"/>
</dbReference>
<feature type="chain" id="PRO_5025715367" description="Zona pellucida sperm-binding protein 3" evidence="14">
    <location>
        <begin position="24"/>
        <end position="526"/>
    </location>
</feature>
<dbReference type="PRINTS" id="PR00023">
    <property type="entry name" value="ZPELLUCIDA"/>
</dbReference>
<evidence type="ECO:0000256" key="2">
    <source>
        <dbReference type="ARBA" id="ARBA00006735"/>
    </source>
</evidence>
<evidence type="ECO:0000256" key="13">
    <source>
        <dbReference type="ARBA" id="ARBA00023180"/>
    </source>
</evidence>
<evidence type="ECO:0000256" key="8">
    <source>
        <dbReference type="ARBA" id="ARBA00022692"/>
    </source>
</evidence>
<dbReference type="InterPro" id="IPR055356">
    <property type="entry name" value="ZP-N"/>
</dbReference>
<dbReference type="GO" id="GO:0035804">
    <property type="term" value="F:structural constituent of egg coat"/>
    <property type="evidence" value="ECO:0007669"/>
    <property type="project" value="UniProtKB-UniRule"/>
</dbReference>
<keyword evidence="5 14" id="KW-0964">Secreted</keyword>
<feature type="transmembrane region" description="Helical" evidence="14">
    <location>
        <begin position="491"/>
        <end position="513"/>
    </location>
</feature>
<feature type="compositionally biased region" description="Polar residues" evidence="15">
    <location>
        <begin position="115"/>
        <end position="124"/>
    </location>
</feature>
<dbReference type="FunFam" id="2.60.40.3210:FF:000001">
    <property type="entry name" value="Zona pellucida sperm-binding protein 3"/>
    <property type="match status" value="1"/>
</dbReference>
<dbReference type="PROSITE" id="PS51034">
    <property type="entry name" value="ZP_2"/>
    <property type="match status" value="1"/>
</dbReference>
<dbReference type="GO" id="GO:0035805">
    <property type="term" value="C:egg coat"/>
    <property type="evidence" value="ECO:0007669"/>
    <property type="project" value="UniProtKB-SubCell"/>
</dbReference>
<keyword evidence="11 14" id="KW-0472">Membrane</keyword>
<reference evidence="17" key="1">
    <citation type="submission" date="2025-08" db="UniProtKB">
        <authorList>
            <consortium name="Ensembl"/>
        </authorList>
    </citation>
    <scope>IDENTIFICATION</scope>
</reference>
<dbReference type="Gene3D" id="2.60.40.3210">
    <property type="entry name" value="Zona pellucida, ZP-N domain"/>
    <property type="match status" value="1"/>
</dbReference>
<dbReference type="GO" id="GO:0032190">
    <property type="term" value="F:acrosin binding"/>
    <property type="evidence" value="ECO:0007669"/>
    <property type="project" value="TreeGrafter"/>
</dbReference>
<reference evidence="17" key="2">
    <citation type="submission" date="2025-09" db="UniProtKB">
        <authorList>
            <consortium name="Ensembl"/>
        </authorList>
    </citation>
    <scope>IDENTIFICATION</scope>
</reference>
<evidence type="ECO:0000256" key="1">
    <source>
        <dbReference type="ARBA" id="ARBA00004498"/>
    </source>
</evidence>
<evidence type="ECO:0000313" key="17">
    <source>
        <dbReference type="Ensembl" id="ENSCVAP00000028195.1"/>
    </source>
</evidence>
<comment type="subcellular location">
    <subcellularLocation>
        <location evidence="1">Secreted</location>
        <location evidence="1">Extracellular space</location>
        <location evidence="1">Extracellular matrix</location>
    </subcellularLocation>
    <subcellularLocation>
        <location evidence="14">Zona pellucida</location>
    </subcellularLocation>
    <subcellularLocation>
        <location evidence="14">Cell membrane</location>
        <topology evidence="14">Single-pass type I membrane protein</topology>
    </subcellularLocation>
</comment>
<keyword evidence="7 14" id="KW-0165">Cleavage on pair of basic residues</keyword>
<evidence type="ECO:0000256" key="5">
    <source>
        <dbReference type="ARBA" id="ARBA00022525"/>
    </source>
</evidence>
<keyword evidence="8 14" id="KW-0812">Transmembrane</keyword>
<dbReference type="STRING" id="28743.ENSCVAP00000028195"/>